<keyword evidence="6 10" id="KW-0378">Hydrolase</keyword>
<proteinExistence type="inferred from homology"/>
<dbReference type="Gene3D" id="3.40.50.300">
    <property type="entry name" value="P-loop containing nucleotide triphosphate hydrolases"/>
    <property type="match status" value="1"/>
</dbReference>
<dbReference type="PANTHER" id="PTHR32120:SF11">
    <property type="entry name" value="SMALL RIBOSOMAL SUBUNIT BIOGENESIS GTPASE RSGA 1, MITOCHONDRIAL-RELATED"/>
    <property type="match status" value="1"/>
</dbReference>
<evidence type="ECO:0000256" key="10">
    <source>
        <dbReference type="HAMAP-Rule" id="MF_01820"/>
    </source>
</evidence>
<keyword evidence="3 10" id="KW-0479">Metal-binding</keyword>
<organism evidence="13 14">
    <name type="scientific">Bombilactobacillus thymidiniphilus</name>
    <dbReference type="NCBI Taxonomy" id="2923363"/>
    <lineage>
        <taxon>Bacteria</taxon>
        <taxon>Bacillati</taxon>
        <taxon>Bacillota</taxon>
        <taxon>Bacilli</taxon>
        <taxon>Lactobacillales</taxon>
        <taxon>Lactobacillaceae</taxon>
        <taxon>Bombilactobacillus</taxon>
    </lineage>
</organism>
<evidence type="ECO:0000256" key="6">
    <source>
        <dbReference type="ARBA" id="ARBA00022801"/>
    </source>
</evidence>
<keyword evidence="1 10" id="KW-0963">Cytoplasm</keyword>
<dbReference type="EC" id="3.6.1.-" evidence="10"/>
<keyword evidence="2 10" id="KW-0690">Ribosome biogenesis</keyword>
<accession>A0ABY4PD72</accession>
<dbReference type="InterPro" id="IPR004881">
    <property type="entry name" value="Ribosome_biogen_GTPase_RsgA"/>
</dbReference>
<feature type="binding site" evidence="10">
    <location>
        <position position="255"/>
    </location>
    <ligand>
        <name>Zn(2+)</name>
        <dbReference type="ChEBI" id="CHEBI:29105"/>
    </ligand>
</feature>
<feature type="binding site" evidence="10">
    <location>
        <position position="249"/>
    </location>
    <ligand>
        <name>Zn(2+)</name>
        <dbReference type="ChEBI" id="CHEBI:29105"/>
    </ligand>
</feature>
<keyword evidence="5 10" id="KW-0547">Nucleotide-binding</keyword>
<feature type="binding site" evidence="10">
    <location>
        <begin position="161"/>
        <end position="169"/>
    </location>
    <ligand>
        <name>GTP</name>
        <dbReference type="ChEBI" id="CHEBI:37565"/>
    </ligand>
</feature>
<dbReference type="InterPro" id="IPR031944">
    <property type="entry name" value="RsgA_N"/>
</dbReference>
<keyword evidence="9 10" id="KW-0342">GTP-binding</keyword>
<dbReference type="PANTHER" id="PTHR32120">
    <property type="entry name" value="SMALL RIBOSOMAL SUBUNIT BIOGENESIS GTPASE RSGA"/>
    <property type="match status" value="1"/>
</dbReference>
<dbReference type="InterPro" id="IPR010914">
    <property type="entry name" value="RsgA_GTPase_dom"/>
</dbReference>
<dbReference type="SUPFAM" id="SSF50249">
    <property type="entry name" value="Nucleic acid-binding proteins"/>
    <property type="match status" value="1"/>
</dbReference>
<feature type="binding site" evidence="10">
    <location>
        <position position="247"/>
    </location>
    <ligand>
        <name>Zn(2+)</name>
        <dbReference type="ChEBI" id="CHEBI:29105"/>
    </ligand>
</feature>
<name>A0ABY4PD72_9LACO</name>
<evidence type="ECO:0000259" key="11">
    <source>
        <dbReference type="PROSITE" id="PS50936"/>
    </source>
</evidence>
<dbReference type="PROSITE" id="PS51721">
    <property type="entry name" value="G_CP"/>
    <property type="match status" value="1"/>
</dbReference>
<dbReference type="EMBL" id="CP093365">
    <property type="protein sequence ID" value="UQS83461.1"/>
    <property type="molecule type" value="Genomic_DNA"/>
</dbReference>
<evidence type="ECO:0000256" key="1">
    <source>
        <dbReference type="ARBA" id="ARBA00022490"/>
    </source>
</evidence>
<evidence type="ECO:0000259" key="12">
    <source>
        <dbReference type="PROSITE" id="PS51721"/>
    </source>
</evidence>
<keyword evidence="7 10" id="KW-0862">Zinc</keyword>
<dbReference type="NCBIfam" id="TIGR00157">
    <property type="entry name" value="ribosome small subunit-dependent GTPase A"/>
    <property type="match status" value="1"/>
</dbReference>
<dbReference type="HAMAP" id="MF_01820">
    <property type="entry name" value="GTPase_RsgA"/>
    <property type="match status" value="1"/>
</dbReference>
<evidence type="ECO:0000313" key="14">
    <source>
        <dbReference type="Proteomes" id="UP000831947"/>
    </source>
</evidence>
<comment type="function">
    <text evidence="10">One of several proteins that assist in the late maturation steps of the functional core of the 30S ribosomal subunit. Helps release RbfA from mature subunits. May play a role in the assembly of ribosomal proteins into the subunit. Circularly permuted GTPase that catalyzes slow GTP hydrolysis, GTPase activity is stimulated by the 30S ribosomal subunit.</text>
</comment>
<feature type="domain" description="CP-type G" evidence="12">
    <location>
        <begin position="59"/>
        <end position="218"/>
    </location>
</feature>
<sequence length="296" mass="33882">MQTGRIINSNSGFYYIQTADKKIVTTKARGNFRQRKIKPLVGDWVDFDNAYLLNIHPRRNEIARPLIANVDQALVVVSATEPEFSTNLLDRFIVILQSKNIKPIIYLSKTDLLSSEQLVDIKQQLDYYHLCGYEVFTSHQSEIEEKHFMAVLGDQETVVTGQTGVGKSTLLNKLLPELKLKTASISTSLNRGKHTTRLVTLYPFQNGLIADTPGFSSLQFQDITVEQLPNLFRDLQYYASDCKYRSCLHLNEPDCAVKKAVTSGDILPSRYQNYQQFHEEIAKVRPTYQKKSKKRR</sequence>
<dbReference type="PROSITE" id="PS50936">
    <property type="entry name" value="ENGC_GTPASE"/>
    <property type="match status" value="1"/>
</dbReference>
<gene>
    <name evidence="10 13" type="primary">rsgA</name>
    <name evidence="13" type="ORF">MOO47_06725</name>
</gene>
<keyword evidence="14" id="KW-1185">Reference proteome</keyword>
<comment type="subcellular location">
    <subcellularLocation>
        <location evidence="10">Cytoplasm</location>
    </subcellularLocation>
</comment>
<evidence type="ECO:0000256" key="9">
    <source>
        <dbReference type="ARBA" id="ARBA00023134"/>
    </source>
</evidence>
<dbReference type="Proteomes" id="UP000831947">
    <property type="component" value="Chromosome"/>
</dbReference>
<keyword evidence="8 10" id="KW-0694">RNA-binding</keyword>
<protein>
    <recommendedName>
        <fullName evidence="10">Small ribosomal subunit biogenesis GTPase RsgA</fullName>
        <ecNumber evidence="10">3.6.1.-</ecNumber>
    </recommendedName>
</protein>
<dbReference type="SUPFAM" id="SSF52540">
    <property type="entry name" value="P-loop containing nucleoside triphosphate hydrolases"/>
    <property type="match status" value="1"/>
</dbReference>
<feature type="binding site" evidence="10">
    <location>
        <position position="242"/>
    </location>
    <ligand>
        <name>Zn(2+)</name>
        <dbReference type="ChEBI" id="CHEBI:29105"/>
    </ligand>
</feature>
<evidence type="ECO:0000256" key="2">
    <source>
        <dbReference type="ARBA" id="ARBA00022517"/>
    </source>
</evidence>
<evidence type="ECO:0000256" key="4">
    <source>
        <dbReference type="ARBA" id="ARBA00022730"/>
    </source>
</evidence>
<evidence type="ECO:0000256" key="5">
    <source>
        <dbReference type="ARBA" id="ARBA00022741"/>
    </source>
</evidence>
<comment type="subunit">
    <text evidence="10">Monomer. Associates with 30S ribosomal subunit, binds 16S rRNA.</text>
</comment>
<comment type="cofactor">
    <cofactor evidence="10">
        <name>Zn(2+)</name>
        <dbReference type="ChEBI" id="CHEBI:29105"/>
    </cofactor>
    <text evidence="10">Binds 1 zinc ion per subunit.</text>
</comment>
<dbReference type="Pfam" id="PF16745">
    <property type="entry name" value="RsgA_N"/>
    <property type="match status" value="1"/>
</dbReference>
<dbReference type="Gene3D" id="1.10.40.50">
    <property type="entry name" value="Probable gtpase engc, domain 3"/>
    <property type="match status" value="1"/>
</dbReference>
<evidence type="ECO:0000256" key="7">
    <source>
        <dbReference type="ARBA" id="ARBA00022833"/>
    </source>
</evidence>
<reference evidence="13 14" key="1">
    <citation type="journal article" date="2022" name="Int. J. Syst. Evol. Microbiol.">
        <title>Apilactobacillus apisilvae sp. nov., Nicolia spurrieriana gen. nov. sp. nov., Bombilactobacillus folatiphilus sp. nov. and Bombilactobacillus thymidiniphilus sp. nov., four new lactic acid bacterial isolates from stingless bees Tetragonula carbonaria and Austroplebeia australis.</title>
        <authorList>
            <person name="Oliphant S.A."/>
            <person name="Watson-Haigh N.S."/>
            <person name="Sumby K.M."/>
            <person name="Gardner J."/>
            <person name="Groom S."/>
            <person name="Jiranek V."/>
        </authorList>
    </citation>
    <scope>NUCLEOTIDE SEQUENCE [LARGE SCALE GENOMIC DNA]</scope>
    <source>
        <strain evidence="13 14">SG4_A1</strain>
    </source>
</reference>
<feature type="domain" description="EngC GTPase" evidence="11">
    <location>
        <begin position="68"/>
        <end position="216"/>
    </location>
</feature>
<dbReference type="CDD" id="cd04466">
    <property type="entry name" value="S1_YloQ_GTPase"/>
    <property type="match status" value="1"/>
</dbReference>
<dbReference type="InterPro" id="IPR030378">
    <property type="entry name" value="G_CP_dom"/>
</dbReference>
<dbReference type="Gene3D" id="2.40.50.140">
    <property type="entry name" value="Nucleic acid-binding proteins"/>
    <property type="match status" value="1"/>
</dbReference>
<dbReference type="RefSeq" id="WP_249512687.1">
    <property type="nucleotide sequence ID" value="NZ_CP093365.1"/>
</dbReference>
<feature type="binding site" evidence="10">
    <location>
        <begin position="108"/>
        <end position="111"/>
    </location>
    <ligand>
        <name>GTP</name>
        <dbReference type="ChEBI" id="CHEBI:37565"/>
    </ligand>
</feature>
<evidence type="ECO:0000256" key="8">
    <source>
        <dbReference type="ARBA" id="ARBA00022884"/>
    </source>
</evidence>
<dbReference type="Pfam" id="PF03193">
    <property type="entry name" value="RsgA_GTPase"/>
    <property type="match status" value="1"/>
</dbReference>
<keyword evidence="4 10" id="KW-0699">rRNA-binding</keyword>
<evidence type="ECO:0000313" key="13">
    <source>
        <dbReference type="EMBL" id="UQS83461.1"/>
    </source>
</evidence>
<comment type="similarity">
    <text evidence="10">Belongs to the TRAFAC class YlqF/YawG GTPase family. RsgA subfamily.</text>
</comment>
<dbReference type="InterPro" id="IPR027417">
    <property type="entry name" value="P-loop_NTPase"/>
</dbReference>
<dbReference type="CDD" id="cd01854">
    <property type="entry name" value="YjeQ_EngC"/>
    <property type="match status" value="1"/>
</dbReference>
<evidence type="ECO:0000256" key="3">
    <source>
        <dbReference type="ARBA" id="ARBA00022723"/>
    </source>
</evidence>
<dbReference type="InterPro" id="IPR012340">
    <property type="entry name" value="NA-bd_OB-fold"/>
</dbReference>